<dbReference type="CDD" id="cd07067">
    <property type="entry name" value="HP_PGM_like"/>
    <property type="match status" value="1"/>
</dbReference>
<dbReference type="Pfam" id="PF00300">
    <property type="entry name" value="His_Phos_1"/>
    <property type="match status" value="1"/>
</dbReference>
<reference evidence="1 2" key="1">
    <citation type="submission" date="2020-12" db="EMBL/GenBank/DDBJ databases">
        <authorList>
            <person name="Lu T."/>
            <person name="Wang Q."/>
            <person name="Han X."/>
        </authorList>
    </citation>
    <scope>NUCLEOTIDE SEQUENCE [LARGE SCALE GENOMIC DNA]</scope>
    <source>
        <strain evidence="1 2">WQ 585</strain>
    </source>
</reference>
<dbReference type="InterPro" id="IPR029033">
    <property type="entry name" value="His_PPase_superfam"/>
</dbReference>
<dbReference type="EMBL" id="JAENGP010000020">
    <property type="protein sequence ID" value="MBK1782463.1"/>
    <property type="molecule type" value="Genomic_DNA"/>
</dbReference>
<dbReference type="RefSeq" id="WP_200239141.1">
    <property type="nucleotide sequence ID" value="NZ_JAENGP010000020.1"/>
</dbReference>
<evidence type="ECO:0000313" key="1">
    <source>
        <dbReference type="EMBL" id="MBK1782463.1"/>
    </source>
</evidence>
<dbReference type="InterPro" id="IPR013078">
    <property type="entry name" value="His_Pase_superF_clade-1"/>
</dbReference>
<keyword evidence="2" id="KW-1185">Reference proteome</keyword>
<organism evidence="1 2">
    <name type="scientific">Advenella mandrilli</name>
    <dbReference type="NCBI Taxonomy" id="2800330"/>
    <lineage>
        <taxon>Bacteria</taxon>
        <taxon>Pseudomonadati</taxon>
        <taxon>Pseudomonadota</taxon>
        <taxon>Betaproteobacteria</taxon>
        <taxon>Burkholderiales</taxon>
        <taxon>Alcaligenaceae</taxon>
    </lineage>
</organism>
<accession>A0ABS1EHG4</accession>
<dbReference type="PANTHER" id="PTHR47623:SF1">
    <property type="entry name" value="OS09G0287300 PROTEIN"/>
    <property type="match status" value="1"/>
</dbReference>
<protein>
    <submittedName>
        <fullName evidence="1">Histidine phosphatase family protein</fullName>
    </submittedName>
</protein>
<dbReference type="SUPFAM" id="SSF53254">
    <property type="entry name" value="Phosphoglycerate mutase-like"/>
    <property type="match status" value="1"/>
</dbReference>
<sequence length="166" mass="18680">MKTLLLVRHAKSSWSDPTLPDRIRPLAGRGKHDVVKMGSRLANRGVKPDLLVTSPAVRTVETAKAIGKELEYKHRNIAVNDRLYACQPDDILEVVNGFDDGLSYVMLVGHNPELTDFVHLFTDSVAYMPTCAMLELQFDVDAWADISRENLHRALYDFPKNEHPVA</sequence>
<dbReference type="PANTHER" id="PTHR47623">
    <property type="entry name" value="OS09G0287300 PROTEIN"/>
    <property type="match status" value="1"/>
</dbReference>
<dbReference type="Gene3D" id="3.40.50.1240">
    <property type="entry name" value="Phosphoglycerate mutase-like"/>
    <property type="match status" value="1"/>
</dbReference>
<dbReference type="Proteomes" id="UP000635316">
    <property type="component" value="Unassembled WGS sequence"/>
</dbReference>
<name>A0ABS1EHG4_9BURK</name>
<comment type="caution">
    <text evidence="1">The sequence shown here is derived from an EMBL/GenBank/DDBJ whole genome shotgun (WGS) entry which is preliminary data.</text>
</comment>
<dbReference type="SMART" id="SM00855">
    <property type="entry name" value="PGAM"/>
    <property type="match status" value="1"/>
</dbReference>
<gene>
    <name evidence="1" type="ORF">JHL22_14695</name>
</gene>
<evidence type="ECO:0000313" key="2">
    <source>
        <dbReference type="Proteomes" id="UP000635316"/>
    </source>
</evidence>
<proteinExistence type="predicted"/>